<feature type="domain" description="Retrotransposon gag" evidence="1">
    <location>
        <begin position="1"/>
        <end position="46"/>
    </location>
</feature>
<protein>
    <recommendedName>
        <fullName evidence="1">Retrotransposon gag domain-containing protein</fullName>
    </recommendedName>
</protein>
<gene>
    <name evidence="2" type="ORF">CR513_48317</name>
</gene>
<dbReference type="InterPro" id="IPR005162">
    <property type="entry name" value="Retrotrans_gag_dom"/>
</dbReference>
<accession>A0A371F1X1</accession>
<dbReference type="AlphaFoldDB" id="A0A371F1X1"/>
<name>A0A371F1X1_MUCPR</name>
<sequence length="132" mass="14856">MKRMFLEKFFPTSRTASILKEIRGIRQHIGGTLYEYWERFNKFMASNTQQFGVKGSIASRVVNKRLDNKITELTSLVRQLVIGQHHTSLPAKVCGIFTSIEHPTDGCPTLQEIEPNSAEVDGLISGQKYGGQ</sequence>
<reference evidence="2" key="1">
    <citation type="submission" date="2018-05" db="EMBL/GenBank/DDBJ databases">
        <title>Draft genome of Mucuna pruriens seed.</title>
        <authorList>
            <person name="Nnadi N.E."/>
            <person name="Vos R."/>
            <person name="Hasami M.H."/>
            <person name="Devisetty U.K."/>
            <person name="Aguiy J.C."/>
        </authorList>
    </citation>
    <scope>NUCLEOTIDE SEQUENCE [LARGE SCALE GENOMIC DNA]</scope>
    <source>
        <strain evidence="2">JCA_2017</strain>
    </source>
</reference>
<proteinExistence type="predicted"/>
<dbReference type="EMBL" id="QJKJ01011000">
    <property type="protein sequence ID" value="RDX72224.1"/>
    <property type="molecule type" value="Genomic_DNA"/>
</dbReference>
<dbReference type="Proteomes" id="UP000257109">
    <property type="component" value="Unassembled WGS sequence"/>
</dbReference>
<comment type="caution">
    <text evidence="2">The sequence shown here is derived from an EMBL/GenBank/DDBJ whole genome shotgun (WGS) entry which is preliminary data.</text>
</comment>
<organism evidence="2 3">
    <name type="scientific">Mucuna pruriens</name>
    <name type="common">Velvet bean</name>
    <name type="synonym">Dolichos pruriens</name>
    <dbReference type="NCBI Taxonomy" id="157652"/>
    <lineage>
        <taxon>Eukaryota</taxon>
        <taxon>Viridiplantae</taxon>
        <taxon>Streptophyta</taxon>
        <taxon>Embryophyta</taxon>
        <taxon>Tracheophyta</taxon>
        <taxon>Spermatophyta</taxon>
        <taxon>Magnoliopsida</taxon>
        <taxon>eudicotyledons</taxon>
        <taxon>Gunneridae</taxon>
        <taxon>Pentapetalae</taxon>
        <taxon>rosids</taxon>
        <taxon>fabids</taxon>
        <taxon>Fabales</taxon>
        <taxon>Fabaceae</taxon>
        <taxon>Papilionoideae</taxon>
        <taxon>50 kb inversion clade</taxon>
        <taxon>NPAAA clade</taxon>
        <taxon>indigoferoid/millettioid clade</taxon>
        <taxon>Phaseoleae</taxon>
        <taxon>Mucuna</taxon>
    </lineage>
</organism>
<evidence type="ECO:0000313" key="2">
    <source>
        <dbReference type="EMBL" id="RDX72224.1"/>
    </source>
</evidence>
<evidence type="ECO:0000259" key="1">
    <source>
        <dbReference type="Pfam" id="PF03732"/>
    </source>
</evidence>
<dbReference type="Pfam" id="PF03732">
    <property type="entry name" value="Retrotrans_gag"/>
    <property type="match status" value="1"/>
</dbReference>
<keyword evidence="3" id="KW-1185">Reference proteome</keyword>
<dbReference type="OrthoDB" id="1689420at2759"/>
<evidence type="ECO:0000313" key="3">
    <source>
        <dbReference type="Proteomes" id="UP000257109"/>
    </source>
</evidence>
<feature type="non-terminal residue" evidence="2">
    <location>
        <position position="1"/>
    </location>
</feature>